<reference evidence="2 3" key="1">
    <citation type="submission" date="2019-12" db="EMBL/GenBank/DDBJ databases">
        <authorList>
            <person name="Zhang Y.-J."/>
        </authorList>
    </citation>
    <scope>NUCLEOTIDE SEQUENCE [LARGE SCALE GENOMIC DNA]</scope>
    <source>
        <strain evidence="2 3">CY05</strain>
    </source>
</reference>
<keyword evidence="2" id="KW-0378">Hydrolase</keyword>
<dbReference type="PANTHER" id="PTHR46825">
    <property type="entry name" value="D-ALANYL-D-ALANINE-CARBOXYPEPTIDASE/ENDOPEPTIDASE AMPH"/>
    <property type="match status" value="1"/>
</dbReference>
<dbReference type="InterPro" id="IPR050491">
    <property type="entry name" value="AmpC-like"/>
</dbReference>
<evidence type="ECO:0000259" key="1">
    <source>
        <dbReference type="Pfam" id="PF00144"/>
    </source>
</evidence>
<dbReference type="Proteomes" id="UP000478892">
    <property type="component" value="Unassembled WGS sequence"/>
</dbReference>
<gene>
    <name evidence="2" type="ORF">GO984_20685</name>
</gene>
<evidence type="ECO:0000313" key="3">
    <source>
        <dbReference type="Proteomes" id="UP000478892"/>
    </source>
</evidence>
<dbReference type="InterPro" id="IPR012338">
    <property type="entry name" value="Beta-lactam/transpept-like"/>
</dbReference>
<proteinExistence type="predicted"/>
<dbReference type="Pfam" id="PF00144">
    <property type="entry name" value="Beta-lactamase"/>
    <property type="match status" value="1"/>
</dbReference>
<keyword evidence="3" id="KW-1185">Reference proteome</keyword>
<dbReference type="PROSITE" id="PS51257">
    <property type="entry name" value="PROKAR_LIPOPROTEIN"/>
    <property type="match status" value="1"/>
</dbReference>
<dbReference type="Gene3D" id="3.40.710.10">
    <property type="entry name" value="DD-peptidase/beta-lactamase superfamily"/>
    <property type="match status" value="1"/>
</dbReference>
<name>A0A6L6WKP3_9RHOB</name>
<feature type="domain" description="Beta-lactamase-related" evidence="1">
    <location>
        <begin position="94"/>
        <end position="378"/>
    </location>
</feature>
<sequence>MIERLMRPYFHIPFVLLVGACSSYGSSTPRDCSQGLSYDGPSILENAELRFPTGRFGSTGTIPAATVQRLDLAFENALEMLPTETVDAAVLRLDGSRYLRTAGDPSTARDLHYWASAGKLFTALGILVLEEEGRLSLNDPISNYLSGIPDGELITLEMLLNHTSGLFSANEDAQVRASNKLMTLEDEIAVLQRHGNLFCPGTNWRYSNSGYALLAEVIEQVSGQSYHSFVDGQVIAKTQAERLRVMAAGERPENVVALSQANGDVREVINHFGGAGSVIGDAESMAAFVAGVFEGSVVSETTLNRMTQQLYPMFHSASDPSQPTRYNGLGTMVYVAISQSPPSYLMGHSGGLDGASSFVGWSARHQAVVVVALTGAGSADLIASRLAPALE</sequence>
<organism evidence="2 3">
    <name type="scientific">Parasedimentitalea huanghaiensis</name>
    <dbReference type="NCBI Taxonomy" id="2682100"/>
    <lineage>
        <taxon>Bacteria</taxon>
        <taxon>Pseudomonadati</taxon>
        <taxon>Pseudomonadota</taxon>
        <taxon>Alphaproteobacteria</taxon>
        <taxon>Rhodobacterales</taxon>
        <taxon>Paracoccaceae</taxon>
        <taxon>Parasedimentitalea</taxon>
    </lineage>
</organism>
<dbReference type="PANTHER" id="PTHR46825:SF7">
    <property type="entry name" value="D-ALANYL-D-ALANINE CARBOXYPEPTIDASE"/>
    <property type="match status" value="1"/>
</dbReference>
<protein>
    <submittedName>
        <fullName evidence="2">Serine hydrolase</fullName>
    </submittedName>
</protein>
<dbReference type="EMBL" id="WQLV01000018">
    <property type="protein sequence ID" value="MVO18244.1"/>
    <property type="molecule type" value="Genomic_DNA"/>
</dbReference>
<dbReference type="InterPro" id="IPR001466">
    <property type="entry name" value="Beta-lactam-related"/>
</dbReference>
<accession>A0A6L6WKP3</accession>
<evidence type="ECO:0000313" key="2">
    <source>
        <dbReference type="EMBL" id="MVO18244.1"/>
    </source>
</evidence>
<dbReference type="SUPFAM" id="SSF56601">
    <property type="entry name" value="beta-lactamase/transpeptidase-like"/>
    <property type="match status" value="1"/>
</dbReference>
<comment type="caution">
    <text evidence="2">The sequence shown here is derived from an EMBL/GenBank/DDBJ whole genome shotgun (WGS) entry which is preliminary data.</text>
</comment>
<dbReference type="GO" id="GO:0016787">
    <property type="term" value="F:hydrolase activity"/>
    <property type="evidence" value="ECO:0007669"/>
    <property type="project" value="UniProtKB-KW"/>
</dbReference>
<dbReference type="AlphaFoldDB" id="A0A6L6WKP3"/>